<proteinExistence type="inferred from homology"/>
<gene>
    <name evidence="7" type="ORF">DESME_02680</name>
</gene>
<dbReference type="OrthoDB" id="9815663at2"/>
<dbReference type="KEGG" id="dmt:DESME_02680"/>
<comment type="subcellular location">
    <subcellularLocation>
        <location evidence="1">Membrane</location>
    </subcellularLocation>
</comment>
<dbReference type="Proteomes" id="UP000010847">
    <property type="component" value="Chromosome"/>
</dbReference>
<evidence type="ECO:0000256" key="1">
    <source>
        <dbReference type="ARBA" id="ARBA00004370"/>
    </source>
</evidence>
<dbReference type="PANTHER" id="PTHR43025">
    <property type="entry name" value="MONOGALACTOSYLDIACYLGLYCEROL SYNTHASE"/>
    <property type="match status" value="1"/>
</dbReference>
<organism evidence="7 8">
    <name type="scientific">Desulfitobacterium metallireducens DSM 15288</name>
    <dbReference type="NCBI Taxonomy" id="871968"/>
    <lineage>
        <taxon>Bacteria</taxon>
        <taxon>Bacillati</taxon>
        <taxon>Bacillota</taxon>
        <taxon>Clostridia</taxon>
        <taxon>Eubacteriales</taxon>
        <taxon>Desulfitobacteriaceae</taxon>
        <taxon>Desulfitobacterium</taxon>
    </lineage>
</organism>
<keyword evidence="8" id="KW-1185">Reference proteome</keyword>
<dbReference type="GO" id="GO:0016758">
    <property type="term" value="F:hexosyltransferase activity"/>
    <property type="evidence" value="ECO:0007669"/>
    <property type="project" value="InterPro"/>
</dbReference>
<evidence type="ECO:0000256" key="4">
    <source>
        <dbReference type="ARBA" id="ARBA00022679"/>
    </source>
</evidence>
<sequence>MSSLRVLVISAKFGAGHVRAAEAVIDVIREKNPHAEIYHEDFGAYLNKVFNSVLKTAYIDMIKYTPKLWGKFYYKTSEIPPDSLFQRFLNGLGRRELLTYIHTLQPDLIVCTYPTISGVLAQLRKNQLLNIPLATVVTDYAIHNQWVHQGIDLYLVGSQEVYEGLVKRGIDPNCIKITGIPVSLKFESELNRKELVDKFGLNPKHPTILVMGGAYGVLNGASRICKMIAGSEIPVQLIIVCGKDKRLYNTIERAVRESKNKVLLFGFVRNVEELMTVSDVVITKAGGLTVSEALTKQLPLVIYKPIPGQEEENANFLKRIGAGKIATHEEELGQIMGALIENLDERETMRQAASCAIPGRAAEKAADYMLELIDDWNSTQKAG</sequence>
<dbReference type="GO" id="GO:0009247">
    <property type="term" value="P:glycolipid biosynthetic process"/>
    <property type="evidence" value="ECO:0007669"/>
    <property type="project" value="InterPro"/>
</dbReference>
<evidence type="ECO:0000313" key="7">
    <source>
        <dbReference type="EMBL" id="AHF06083.1"/>
    </source>
</evidence>
<keyword evidence="3" id="KW-0328">Glycosyltransferase</keyword>
<dbReference type="InterPro" id="IPR050519">
    <property type="entry name" value="Glycosyltransf_28_UgtP"/>
</dbReference>
<name>W0E977_9FIRM</name>
<evidence type="ECO:0000313" key="8">
    <source>
        <dbReference type="Proteomes" id="UP000010847"/>
    </source>
</evidence>
<dbReference type="EMBL" id="CP007032">
    <property type="protein sequence ID" value="AHF06083.1"/>
    <property type="molecule type" value="Genomic_DNA"/>
</dbReference>
<dbReference type="STRING" id="871968.DESME_02680"/>
<feature type="domain" description="Glycosyl transferase family 28 C-terminal" evidence="5">
    <location>
        <begin position="207"/>
        <end position="355"/>
    </location>
</feature>
<comment type="similarity">
    <text evidence="2">Belongs to the glycosyltransferase 28 family.</text>
</comment>
<dbReference type="Pfam" id="PF06925">
    <property type="entry name" value="MGDG_synth"/>
    <property type="match status" value="1"/>
</dbReference>
<dbReference type="InterPro" id="IPR009695">
    <property type="entry name" value="Diacylglyc_glucosyltr_N"/>
</dbReference>
<dbReference type="InterPro" id="IPR007235">
    <property type="entry name" value="Glyco_trans_28_C"/>
</dbReference>
<dbReference type="eggNOG" id="COG0707">
    <property type="taxonomic scope" value="Bacteria"/>
</dbReference>
<dbReference type="Pfam" id="PF04101">
    <property type="entry name" value="Glyco_tran_28_C"/>
    <property type="match status" value="1"/>
</dbReference>
<protein>
    <submittedName>
        <fullName evidence="7">UDP-N-acetylglucosamine:LPS N-acetylglucosamine transferase</fullName>
    </submittedName>
</protein>
<evidence type="ECO:0000259" key="6">
    <source>
        <dbReference type="Pfam" id="PF06925"/>
    </source>
</evidence>
<accession>W0E977</accession>
<dbReference type="Gene3D" id="3.40.50.2000">
    <property type="entry name" value="Glycogen Phosphorylase B"/>
    <property type="match status" value="1"/>
</dbReference>
<dbReference type="GO" id="GO:0016020">
    <property type="term" value="C:membrane"/>
    <property type="evidence" value="ECO:0007669"/>
    <property type="project" value="UniProtKB-SubCell"/>
</dbReference>
<evidence type="ECO:0000256" key="2">
    <source>
        <dbReference type="ARBA" id="ARBA00006962"/>
    </source>
</evidence>
<dbReference type="PANTHER" id="PTHR43025:SF3">
    <property type="entry name" value="MONOGALACTOSYLDIACYLGLYCEROL SYNTHASE 1, CHLOROPLASTIC"/>
    <property type="match status" value="1"/>
</dbReference>
<keyword evidence="4 7" id="KW-0808">Transferase</keyword>
<evidence type="ECO:0000256" key="3">
    <source>
        <dbReference type="ARBA" id="ARBA00022676"/>
    </source>
</evidence>
<evidence type="ECO:0000259" key="5">
    <source>
        <dbReference type="Pfam" id="PF04101"/>
    </source>
</evidence>
<dbReference type="SUPFAM" id="SSF53756">
    <property type="entry name" value="UDP-Glycosyltransferase/glycogen phosphorylase"/>
    <property type="match status" value="1"/>
</dbReference>
<reference evidence="7 8" key="1">
    <citation type="submission" date="2013-12" db="EMBL/GenBank/DDBJ databases">
        <authorList>
            <consortium name="DOE Joint Genome Institute"/>
            <person name="Smidt H."/>
            <person name="Huntemann M."/>
            <person name="Han J."/>
            <person name="Chen A."/>
            <person name="Kyrpides N."/>
            <person name="Mavromatis K."/>
            <person name="Markowitz V."/>
            <person name="Palaniappan K."/>
            <person name="Ivanova N."/>
            <person name="Schaumberg A."/>
            <person name="Pati A."/>
            <person name="Liolios K."/>
            <person name="Nordberg H.P."/>
            <person name="Cantor M.N."/>
            <person name="Hua S.X."/>
            <person name="Woyke T."/>
        </authorList>
    </citation>
    <scope>NUCLEOTIDE SEQUENCE [LARGE SCALE GENOMIC DNA]</scope>
    <source>
        <strain evidence="8">DSM 15288</strain>
    </source>
</reference>
<dbReference type="HOGENOM" id="CLU_028367_0_1_9"/>
<feature type="domain" description="Diacylglycerol glucosyltransferase N-terminal" evidence="6">
    <location>
        <begin position="17"/>
        <end position="182"/>
    </location>
</feature>
<dbReference type="RefSeq" id="WP_006717371.1">
    <property type="nucleotide sequence ID" value="NZ_CP007032.1"/>
</dbReference>
<dbReference type="AlphaFoldDB" id="W0E977"/>